<name>A0A6G1GRA8_9PEZI</name>
<sequence length="300" mass="34279">MAPPTTTKVTTDKTIVPDIPTPPASPLISPISPISPRSPADGFDPESDPEQDPNRDANADITTQTLTNDLTTLTRCINDLWRSYDTYSPEDRCGITWVQTHHYLLSWVIRRVLVPRLPHLPNHFPPGGPFRQSHRHRHLHPAPTPFWLTPTPTHRFSLHNLLYALLNTRFWEPVPHVLLAESLYSAAAALIPGYDACWTQFKAILWHIDYCARSHEAEEAELWGLRGERGVSAEVRPLGWDGRCDDVLRGIVVGCPGWGKGRGRFWARRFERAVGMRVRPGWLRQRSLQLARSRKVRRWP</sequence>
<protein>
    <submittedName>
        <fullName evidence="2">Uncharacterized protein</fullName>
    </submittedName>
</protein>
<organism evidence="2 3">
    <name type="scientific">Aulographum hederae CBS 113979</name>
    <dbReference type="NCBI Taxonomy" id="1176131"/>
    <lineage>
        <taxon>Eukaryota</taxon>
        <taxon>Fungi</taxon>
        <taxon>Dikarya</taxon>
        <taxon>Ascomycota</taxon>
        <taxon>Pezizomycotina</taxon>
        <taxon>Dothideomycetes</taxon>
        <taxon>Pleosporomycetidae</taxon>
        <taxon>Aulographales</taxon>
        <taxon>Aulographaceae</taxon>
    </lineage>
</organism>
<evidence type="ECO:0000256" key="1">
    <source>
        <dbReference type="SAM" id="MobiDB-lite"/>
    </source>
</evidence>
<reference evidence="2" key="1">
    <citation type="journal article" date="2020" name="Stud. Mycol.">
        <title>101 Dothideomycetes genomes: a test case for predicting lifestyles and emergence of pathogens.</title>
        <authorList>
            <person name="Haridas S."/>
            <person name="Albert R."/>
            <person name="Binder M."/>
            <person name="Bloem J."/>
            <person name="Labutti K."/>
            <person name="Salamov A."/>
            <person name="Andreopoulos B."/>
            <person name="Baker S."/>
            <person name="Barry K."/>
            <person name="Bills G."/>
            <person name="Bluhm B."/>
            <person name="Cannon C."/>
            <person name="Castanera R."/>
            <person name="Culley D."/>
            <person name="Daum C."/>
            <person name="Ezra D."/>
            <person name="Gonzalez J."/>
            <person name="Henrissat B."/>
            <person name="Kuo A."/>
            <person name="Liang C."/>
            <person name="Lipzen A."/>
            <person name="Lutzoni F."/>
            <person name="Magnuson J."/>
            <person name="Mondo S."/>
            <person name="Nolan M."/>
            <person name="Ohm R."/>
            <person name="Pangilinan J."/>
            <person name="Park H.-J."/>
            <person name="Ramirez L."/>
            <person name="Alfaro M."/>
            <person name="Sun H."/>
            <person name="Tritt A."/>
            <person name="Yoshinaga Y."/>
            <person name="Zwiers L.-H."/>
            <person name="Turgeon B."/>
            <person name="Goodwin S."/>
            <person name="Spatafora J."/>
            <person name="Crous P."/>
            <person name="Grigoriev I."/>
        </authorList>
    </citation>
    <scope>NUCLEOTIDE SEQUENCE</scope>
    <source>
        <strain evidence="2">CBS 113979</strain>
    </source>
</reference>
<dbReference type="Proteomes" id="UP000800041">
    <property type="component" value="Unassembled WGS sequence"/>
</dbReference>
<gene>
    <name evidence="2" type="ORF">K402DRAFT_176463</name>
</gene>
<keyword evidence="3" id="KW-1185">Reference proteome</keyword>
<dbReference type="EMBL" id="ML977176">
    <property type="protein sequence ID" value="KAF1983278.1"/>
    <property type="molecule type" value="Genomic_DNA"/>
</dbReference>
<proteinExistence type="predicted"/>
<feature type="compositionally biased region" description="Low complexity" evidence="1">
    <location>
        <begin position="26"/>
        <end position="39"/>
    </location>
</feature>
<evidence type="ECO:0000313" key="2">
    <source>
        <dbReference type="EMBL" id="KAF1983278.1"/>
    </source>
</evidence>
<feature type="region of interest" description="Disordered" evidence="1">
    <location>
        <begin position="1"/>
        <end position="63"/>
    </location>
</feature>
<dbReference type="AlphaFoldDB" id="A0A6G1GRA8"/>
<accession>A0A6G1GRA8</accession>
<evidence type="ECO:0000313" key="3">
    <source>
        <dbReference type="Proteomes" id="UP000800041"/>
    </source>
</evidence>
<feature type="compositionally biased region" description="Low complexity" evidence="1">
    <location>
        <begin position="1"/>
        <end position="18"/>
    </location>
</feature>